<name>A0A062VCH9_9PROT</name>
<gene>
    <name evidence="8" type="ORF">HPO_16575</name>
</gene>
<evidence type="ECO:0000256" key="4">
    <source>
        <dbReference type="ARBA" id="ARBA00022989"/>
    </source>
</evidence>
<accession>A0A062VCH9</accession>
<dbReference type="EMBL" id="ARYM01000025">
    <property type="protein sequence ID" value="KCZ97096.1"/>
    <property type="molecule type" value="Genomic_DNA"/>
</dbReference>
<evidence type="ECO:0000256" key="3">
    <source>
        <dbReference type="ARBA" id="ARBA00022692"/>
    </source>
</evidence>
<dbReference type="Gene3D" id="3.40.1710.10">
    <property type="entry name" value="abc type-2 transporter like domain"/>
    <property type="match status" value="1"/>
</dbReference>
<comment type="subcellular location">
    <subcellularLocation>
        <location evidence="1">Cell membrane</location>
        <topology evidence="1">Multi-pass membrane protein</topology>
    </subcellularLocation>
</comment>
<feature type="transmembrane region" description="Helical" evidence="6">
    <location>
        <begin position="310"/>
        <end position="328"/>
    </location>
</feature>
<dbReference type="AlphaFoldDB" id="A0A062VCH9"/>
<dbReference type="Proteomes" id="UP000027100">
    <property type="component" value="Unassembled WGS sequence"/>
</dbReference>
<evidence type="ECO:0000313" key="9">
    <source>
        <dbReference type="Proteomes" id="UP000027100"/>
    </source>
</evidence>
<dbReference type="eggNOG" id="COG0842">
    <property type="taxonomic scope" value="Bacteria"/>
</dbReference>
<evidence type="ECO:0000313" key="8">
    <source>
        <dbReference type="EMBL" id="KCZ97096.1"/>
    </source>
</evidence>
<feature type="transmembrane region" description="Helical" evidence="6">
    <location>
        <begin position="284"/>
        <end position="304"/>
    </location>
</feature>
<evidence type="ECO:0000256" key="6">
    <source>
        <dbReference type="SAM" id="Phobius"/>
    </source>
</evidence>
<organism evidence="8 9">
    <name type="scientific">Hyphomonas polymorpha PS728</name>
    <dbReference type="NCBI Taxonomy" id="1280954"/>
    <lineage>
        <taxon>Bacteria</taxon>
        <taxon>Pseudomonadati</taxon>
        <taxon>Pseudomonadota</taxon>
        <taxon>Alphaproteobacteria</taxon>
        <taxon>Hyphomonadales</taxon>
        <taxon>Hyphomonadaceae</taxon>
        <taxon>Hyphomonas</taxon>
    </lineage>
</organism>
<dbReference type="RefSeq" id="WP_035601293.1">
    <property type="nucleotide sequence ID" value="NZ_ARYM01000025.1"/>
</dbReference>
<keyword evidence="2" id="KW-1003">Cell membrane</keyword>
<feature type="transmembrane region" description="Helical" evidence="6">
    <location>
        <begin position="179"/>
        <end position="204"/>
    </location>
</feature>
<evidence type="ECO:0000256" key="2">
    <source>
        <dbReference type="ARBA" id="ARBA00022475"/>
    </source>
</evidence>
<dbReference type="PANTHER" id="PTHR30294">
    <property type="entry name" value="MEMBRANE COMPONENT OF ABC TRANSPORTER YHHJ-RELATED"/>
    <property type="match status" value="1"/>
</dbReference>
<feature type="domain" description="ABC-2 type transporter transmembrane" evidence="7">
    <location>
        <begin position="24"/>
        <end position="360"/>
    </location>
</feature>
<protein>
    <recommendedName>
        <fullName evidence="7">ABC-2 type transporter transmembrane domain-containing protein</fullName>
    </recommendedName>
</protein>
<evidence type="ECO:0000259" key="7">
    <source>
        <dbReference type="Pfam" id="PF12698"/>
    </source>
</evidence>
<evidence type="ECO:0000256" key="1">
    <source>
        <dbReference type="ARBA" id="ARBA00004651"/>
    </source>
</evidence>
<keyword evidence="5 6" id="KW-0472">Membrane</keyword>
<dbReference type="InterPro" id="IPR013525">
    <property type="entry name" value="ABC2_TM"/>
</dbReference>
<keyword evidence="9" id="KW-1185">Reference proteome</keyword>
<dbReference type="STRING" id="1280954.HPO_16575"/>
<feature type="transmembrane region" description="Helical" evidence="6">
    <location>
        <begin position="340"/>
        <end position="360"/>
    </location>
</feature>
<sequence length="378" mass="40685">MIWRAFLTTFKTIFSDRPAMMLLVGSTVLYSFFYPSAYSGQVATQIPIAVADLDNSAPSRALAVKIEAVQQSLVVARVHSVREAERLIEDGTVTAFVLIPEGFGDDIRRGRQGKVSLYGNGAYLLRSSAGLSGIANSLGSIAFESAVDQSRLLGRPAASPLTVIERPLFNTREGYGSTVVPGVVFLILHQTLFMGLALLAATLREKQGWLGFELKSLLGIALAFFVLGAAEIAYFSGFVFWFQDYPRAQAEPAVLLIAGGLFVSATVCGALALGSFFRTRERPVQIWIVTSLPIYFLSGLSWPVQAMPSWLAWFSQLFPTTAGIHVMVGVNQMGASLKDIAPDLINLAVLTLAYGGIAIYRLSLRPSGEPVPASTGHG</sequence>
<evidence type="ECO:0000256" key="5">
    <source>
        <dbReference type="ARBA" id="ARBA00023136"/>
    </source>
</evidence>
<dbReference type="OrthoDB" id="9811522at2"/>
<dbReference type="GO" id="GO:0005886">
    <property type="term" value="C:plasma membrane"/>
    <property type="evidence" value="ECO:0007669"/>
    <property type="project" value="UniProtKB-SubCell"/>
</dbReference>
<feature type="transmembrane region" description="Helical" evidence="6">
    <location>
        <begin position="216"/>
        <end position="242"/>
    </location>
</feature>
<feature type="transmembrane region" description="Helical" evidence="6">
    <location>
        <begin position="254"/>
        <end position="277"/>
    </location>
</feature>
<reference evidence="8 9" key="1">
    <citation type="journal article" date="2014" name="Antonie Van Leeuwenhoek">
        <title>Hyphomonas beringensis sp. nov. and Hyphomonas chukchiensis sp. nov., isolated from surface seawater of the Bering Sea and Chukchi Sea.</title>
        <authorList>
            <person name="Li C."/>
            <person name="Lai Q."/>
            <person name="Li G."/>
            <person name="Dong C."/>
            <person name="Wang J."/>
            <person name="Liao Y."/>
            <person name="Shao Z."/>
        </authorList>
    </citation>
    <scope>NUCLEOTIDE SEQUENCE [LARGE SCALE GENOMIC DNA]</scope>
    <source>
        <strain evidence="8 9">PS728</strain>
    </source>
</reference>
<dbReference type="InterPro" id="IPR051449">
    <property type="entry name" value="ABC-2_transporter_component"/>
</dbReference>
<keyword evidence="3 6" id="KW-0812">Transmembrane</keyword>
<keyword evidence="4 6" id="KW-1133">Transmembrane helix</keyword>
<comment type="caution">
    <text evidence="8">The sequence shown here is derived from an EMBL/GenBank/DDBJ whole genome shotgun (WGS) entry which is preliminary data.</text>
</comment>
<dbReference type="GO" id="GO:0140359">
    <property type="term" value="F:ABC-type transporter activity"/>
    <property type="evidence" value="ECO:0007669"/>
    <property type="project" value="InterPro"/>
</dbReference>
<dbReference type="PATRIC" id="fig|1280954.3.peg.3347"/>
<dbReference type="PANTHER" id="PTHR30294:SF46">
    <property type="entry name" value="ABC TRANSPORTER PERMEASE"/>
    <property type="match status" value="1"/>
</dbReference>
<proteinExistence type="predicted"/>
<dbReference type="Pfam" id="PF12698">
    <property type="entry name" value="ABC2_membrane_3"/>
    <property type="match status" value="1"/>
</dbReference>